<gene>
    <name evidence="2" type="ORF">EJ05DRAFT_503624</name>
</gene>
<dbReference type="GeneID" id="54488497"/>
<accession>A0A6A6VVR5</accession>
<feature type="domain" description="Cupin type-2" evidence="1">
    <location>
        <begin position="54"/>
        <end position="124"/>
    </location>
</feature>
<dbReference type="Proteomes" id="UP000799437">
    <property type="component" value="Unassembled WGS sequence"/>
</dbReference>
<sequence length="182" mass="20338">MVLDEEKAMRLKATPTVPVNYVAAKAGETFKLGQITIRIMEDGSRTDNRIGSAEFTVPAKTKGPPMHWHEMHDETFLVTQGTLRFNVLEDKVVDAATGDYVVVPPRAPHTFENPFDEDAKFFNTYTVQSLMKPPGGYALTSQPAYYINYFKLLATMAEDGKPMSKEANIEAMARYATLPVKQ</sequence>
<dbReference type="PANTHER" id="PTHR36440:SF1">
    <property type="entry name" value="PUTATIVE (AFU_ORTHOLOGUE AFUA_8G07350)-RELATED"/>
    <property type="match status" value="1"/>
</dbReference>
<dbReference type="InterPro" id="IPR053146">
    <property type="entry name" value="QDO-like"/>
</dbReference>
<reference evidence="2" key="1">
    <citation type="journal article" date="2020" name="Stud. Mycol.">
        <title>101 Dothideomycetes genomes: a test case for predicting lifestyles and emergence of pathogens.</title>
        <authorList>
            <person name="Haridas S."/>
            <person name="Albert R."/>
            <person name="Binder M."/>
            <person name="Bloem J."/>
            <person name="Labutti K."/>
            <person name="Salamov A."/>
            <person name="Andreopoulos B."/>
            <person name="Baker S."/>
            <person name="Barry K."/>
            <person name="Bills G."/>
            <person name="Bluhm B."/>
            <person name="Cannon C."/>
            <person name="Castanera R."/>
            <person name="Culley D."/>
            <person name="Daum C."/>
            <person name="Ezra D."/>
            <person name="Gonzalez J."/>
            <person name="Henrissat B."/>
            <person name="Kuo A."/>
            <person name="Liang C."/>
            <person name="Lipzen A."/>
            <person name="Lutzoni F."/>
            <person name="Magnuson J."/>
            <person name="Mondo S."/>
            <person name="Nolan M."/>
            <person name="Ohm R."/>
            <person name="Pangilinan J."/>
            <person name="Park H.-J."/>
            <person name="Ramirez L."/>
            <person name="Alfaro M."/>
            <person name="Sun H."/>
            <person name="Tritt A."/>
            <person name="Yoshinaga Y."/>
            <person name="Zwiers L.-H."/>
            <person name="Turgeon B."/>
            <person name="Goodwin S."/>
            <person name="Spatafora J."/>
            <person name="Crous P."/>
            <person name="Grigoriev I."/>
        </authorList>
    </citation>
    <scope>NUCLEOTIDE SEQUENCE</scope>
    <source>
        <strain evidence="2">CBS 121739</strain>
    </source>
</reference>
<dbReference type="InterPro" id="IPR011051">
    <property type="entry name" value="RmlC_Cupin_sf"/>
</dbReference>
<evidence type="ECO:0000259" key="1">
    <source>
        <dbReference type="Pfam" id="PF07883"/>
    </source>
</evidence>
<dbReference type="Gene3D" id="2.60.120.10">
    <property type="entry name" value="Jelly Rolls"/>
    <property type="match status" value="1"/>
</dbReference>
<dbReference type="AlphaFoldDB" id="A0A6A6VVR5"/>
<proteinExistence type="predicted"/>
<dbReference type="OrthoDB" id="4124983at2759"/>
<dbReference type="EMBL" id="ML996579">
    <property type="protein sequence ID" value="KAF2754672.1"/>
    <property type="molecule type" value="Genomic_DNA"/>
</dbReference>
<keyword evidence="3" id="KW-1185">Reference proteome</keyword>
<dbReference type="PANTHER" id="PTHR36440">
    <property type="entry name" value="PUTATIVE (AFU_ORTHOLOGUE AFUA_8G07350)-RELATED"/>
    <property type="match status" value="1"/>
</dbReference>
<dbReference type="InterPro" id="IPR014710">
    <property type="entry name" value="RmlC-like_jellyroll"/>
</dbReference>
<dbReference type="InterPro" id="IPR013096">
    <property type="entry name" value="Cupin_2"/>
</dbReference>
<dbReference type="RefSeq" id="XP_033597123.1">
    <property type="nucleotide sequence ID" value="XM_033747443.1"/>
</dbReference>
<evidence type="ECO:0000313" key="3">
    <source>
        <dbReference type="Proteomes" id="UP000799437"/>
    </source>
</evidence>
<dbReference type="Pfam" id="PF07883">
    <property type="entry name" value="Cupin_2"/>
    <property type="match status" value="1"/>
</dbReference>
<organism evidence="2 3">
    <name type="scientific">Pseudovirgaria hyperparasitica</name>
    <dbReference type="NCBI Taxonomy" id="470096"/>
    <lineage>
        <taxon>Eukaryota</taxon>
        <taxon>Fungi</taxon>
        <taxon>Dikarya</taxon>
        <taxon>Ascomycota</taxon>
        <taxon>Pezizomycotina</taxon>
        <taxon>Dothideomycetes</taxon>
        <taxon>Dothideomycetes incertae sedis</taxon>
        <taxon>Acrospermales</taxon>
        <taxon>Acrospermaceae</taxon>
        <taxon>Pseudovirgaria</taxon>
    </lineage>
</organism>
<evidence type="ECO:0000313" key="2">
    <source>
        <dbReference type="EMBL" id="KAF2754672.1"/>
    </source>
</evidence>
<dbReference type="SUPFAM" id="SSF51182">
    <property type="entry name" value="RmlC-like cupins"/>
    <property type="match status" value="1"/>
</dbReference>
<name>A0A6A6VVR5_9PEZI</name>
<protein>
    <recommendedName>
        <fullName evidence="1">Cupin type-2 domain-containing protein</fullName>
    </recommendedName>
</protein>